<dbReference type="InterPro" id="IPR012677">
    <property type="entry name" value="Nucleotide-bd_a/b_plait_sf"/>
</dbReference>
<dbReference type="PANTHER" id="PTHR13112:SF0">
    <property type="entry name" value="FI21285P1"/>
    <property type="match status" value="1"/>
</dbReference>
<dbReference type="Pfam" id="PF03467">
    <property type="entry name" value="Smg4_UPF3"/>
    <property type="match status" value="1"/>
</dbReference>
<comment type="similarity">
    <text evidence="2">Belongs to the RENT3 family.</text>
</comment>
<dbReference type="InterPro" id="IPR035979">
    <property type="entry name" value="RBD_domain_sf"/>
</dbReference>
<comment type="subcellular location">
    <subcellularLocation>
        <location evidence="1">Nucleus</location>
    </subcellularLocation>
</comment>
<dbReference type="InterPro" id="IPR005120">
    <property type="entry name" value="UPF3_dom"/>
</dbReference>
<gene>
    <name evidence="7" type="ORF">LPJ53_005038</name>
</gene>
<sequence>GGGQSEGVDRTKPMTKVCVRWLPADLPEHVFWKSVEPALPWHDPAVQGVIEQRQVEQAVSSPPAEADGEADGEAGTSDAAASGALAMLAPTASTTIDVYRSPAVDHLDDAPYWRQYVPGKQHRTRGKPDDPSRAYINFATPAEVDHFYQRYHGHVFAKNGAVSRALVELAPWQHVGRGDSGADPLAGTLGEDAEFLAFLRRCNGVEDAGEKEAVVGEKRPGEARISYAAAAKTVAVAAAAAGGAAAGGGGAAAAEGGVVATTPLIEYLRSIKKKPAAGSKAGSRAGAKMQAKAGAKVAAKAEAKAAASMSQQQAASASASASTKRRRRRNR</sequence>
<dbReference type="OrthoDB" id="18087at2759"/>
<feature type="region of interest" description="Disordered" evidence="5">
    <location>
        <begin position="302"/>
        <end position="331"/>
    </location>
</feature>
<feature type="compositionally biased region" description="Low complexity" evidence="5">
    <location>
        <begin position="302"/>
        <end position="322"/>
    </location>
</feature>
<evidence type="ECO:0000259" key="6">
    <source>
        <dbReference type="Pfam" id="PF03467"/>
    </source>
</evidence>
<keyword evidence="4" id="KW-0539">Nucleus</keyword>
<dbReference type="Gene3D" id="3.30.70.330">
    <property type="match status" value="1"/>
</dbReference>
<feature type="region of interest" description="Disordered" evidence="5">
    <location>
        <begin position="53"/>
        <end position="77"/>
    </location>
</feature>
<evidence type="ECO:0000256" key="4">
    <source>
        <dbReference type="ARBA" id="ARBA00023242"/>
    </source>
</evidence>
<evidence type="ECO:0000256" key="2">
    <source>
        <dbReference type="ARBA" id="ARBA00005991"/>
    </source>
</evidence>
<dbReference type="EMBL" id="JANBOJ010000272">
    <property type="protein sequence ID" value="KAJ1720307.1"/>
    <property type="molecule type" value="Genomic_DNA"/>
</dbReference>
<dbReference type="InterPro" id="IPR039722">
    <property type="entry name" value="Upf3"/>
</dbReference>
<name>A0A9W7XWK6_9FUNG</name>
<feature type="non-terminal residue" evidence="7">
    <location>
        <position position="1"/>
    </location>
</feature>
<comment type="caution">
    <text evidence="7">The sequence shown here is derived from an EMBL/GenBank/DDBJ whole genome shotgun (WGS) entry which is preliminary data.</text>
</comment>
<keyword evidence="8" id="KW-1185">Reference proteome</keyword>
<dbReference type="Proteomes" id="UP001149813">
    <property type="component" value="Unassembled WGS sequence"/>
</dbReference>
<feature type="domain" description="UPF3" evidence="6">
    <location>
        <begin position="112"/>
        <end position="272"/>
    </location>
</feature>
<organism evidence="7 8">
    <name type="scientific">Coemansia erecta</name>
    <dbReference type="NCBI Taxonomy" id="147472"/>
    <lineage>
        <taxon>Eukaryota</taxon>
        <taxon>Fungi</taxon>
        <taxon>Fungi incertae sedis</taxon>
        <taxon>Zoopagomycota</taxon>
        <taxon>Kickxellomycotina</taxon>
        <taxon>Kickxellomycetes</taxon>
        <taxon>Kickxellales</taxon>
        <taxon>Kickxellaceae</taxon>
        <taxon>Coemansia</taxon>
    </lineage>
</organism>
<dbReference type="GO" id="GO:0003729">
    <property type="term" value="F:mRNA binding"/>
    <property type="evidence" value="ECO:0007669"/>
    <property type="project" value="TreeGrafter"/>
</dbReference>
<dbReference type="GO" id="GO:0000184">
    <property type="term" value="P:nuclear-transcribed mRNA catabolic process, nonsense-mediated decay"/>
    <property type="evidence" value="ECO:0007669"/>
    <property type="project" value="UniProtKB-KW"/>
</dbReference>
<dbReference type="SUPFAM" id="SSF54928">
    <property type="entry name" value="RNA-binding domain, RBD"/>
    <property type="match status" value="1"/>
</dbReference>
<evidence type="ECO:0000313" key="7">
    <source>
        <dbReference type="EMBL" id="KAJ1720307.1"/>
    </source>
</evidence>
<accession>A0A9W7XWK6</accession>
<evidence type="ECO:0000313" key="8">
    <source>
        <dbReference type="Proteomes" id="UP001149813"/>
    </source>
</evidence>
<dbReference type="GO" id="GO:0005730">
    <property type="term" value="C:nucleolus"/>
    <property type="evidence" value="ECO:0007669"/>
    <property type="project" value="TreeGrafter"/>
</dbReference>
<proteinExistence type="inferred from homology"/>
<reference evidence="7" key="1">
    <citation type="submission" date="2022-07" db="EMBL/GenBank/DDBJ databases">
        <title>Phylogenomic reconstructions and comparative analyses of Kickxellomycotina fungi.</title>
        <authorList>
            <person name="Reynolds N.K."/>
            <person name="Stajich J.E."/>
            <person name="Barry K."/>
            <person name="Grigoriev I.V."/>
            <person name="Crous P."/>
            <person name="Smith M.E."/>
        </authorList>
    </citation>
    <scope>NUCLEOTIDE SEQUENCE</scope>
    <source>
        <strain evidence="7">NBRC 32514</strain>
    </source>
</reference>
<dbReference type="GO" id="GO:0045727">
    <property type="term" value="P:positive regulation of translation"/>
    <property type="evidence" value="ECO:0007669"/>
    <property type="project" value="TreeGrafter"/>
</dbReference>
<dbReference type="AlphaFoldDB" id="A0A9W7XWK6"/>
<evidence type="ECO:0000256" key="1">
    <source>
        <dbReference type="ARBA" id="ARBA00004123"/>
    </source>
</evidence>
<dbReference type="GO" id="GO:0005737">
    <property type="term" value="C:cytoplasm"/>
    <property type="evidence" value="ECO:0007669"/>
    <property type="project" value="TreeGrafter"/>
</dbReference>
<evidence type="ECO:0000256" key="5">
    <source>
        <dbReference type="SAM" id="MobiDB-lite"/>
    </source>
</evidence>
<evidence type="ECO:0000256" key="3">
    <source>
        <dbReference type="ARBA" id="ARBA00023161"/>
    </source>
</evidence>
<protein>
    <recommendedName>
        <fullName evidence="6">UPF3 domain-containing protein</fullName>
    </recommendedName>
</protein>
<dbReference type="CDD" id="cd12455">
    <property type="entry name" value="RRM_like_Smg4_UPF3"/>
    <property type="match status" value="1"/>
</dbReference>
<dbReference type="PANTHER" id="PTHR13112">
    <property type="entry name" value="UPF3 REGULATOR OF NONSENSE TRANSCRIPTS-LIKE PROTEIN"/>
    <property type="match status" value="1"/>
</dbReference>
<keyword evidence="3" id="KW-0866">Nonsense-mediated mRNA decay</keyword>